<evidence type="ECO:0000313" key="12">
    <source>
        <dbReference type="EMBL" id="KRH92534.1"/>
    </source>
</evidence>
<evidence type="ECO:0000256" key="1">
    <source>
        <dbReference type="ARBA" id="ARBA00004128"/>
    </source>
</evidence>
<dbReference type="VEuPathDB" id="MicrosporidiaDB:M153_47850002"/>
<feature type="domain" description="Amino acid transporter transmembrane" evidence="11">
    <location>
        <begin position="27"/>
        <end position="352"/>
    </location>
</feature>
<feature type="transmembrane region" description="Helical" evidence="10">
    <location>
        <begin position="106"/>
        <end position="122"/>
    </location>
</feature>
<sequence length="358" mass="40689">SEGNQRELNQRNSNNEYDRWYSKLLTLDALKGIGTFVFAFTCHQNLITVQNELLDNHPNNMKKIIFSTSIISLIIYLIFGYTNYIIFYNRIYDNILKSYPLNNLTIFLHFLYVIVMGFSYPLQINPARVYFMNLFGVYDNEEVSSETVQSNQESGHLQSNQGSQNDVQSNQESGHLQSNQGSQNDVQSNQESGHLQPKNQESGHLEPKTQIPDKRSETVQSKNQKSDNLQSKNKIPDKRSETSEVIKSKDHDIKTTCLAVPADSKNNDRGVIHIIFTFILLLTTYGLTITGLNLGEIYSFIGSTASTMICLIFPILIYYYMYIAKRKILLVGGAICFIIGCAVFVLSLFRLILNVDGK</sequence>
<keyword evidence="6" id="KW-0029">Amino-acid transport</keyword>
<dbReference type="InterPro" id="IPR013057">
    <property type="entry name" value="AA_transpt_TM"/>
</dbReference>
<evidence type="ECO:0000313" key="13">
    <source>
        <dbReference type="Proteomes" id="UP000051530"/>
    </source>
</evidence>
<dbReference type="EMBL" id="LGUB01000854">
    <property type="protein sequence ID" value="KRH92534.1"/>
    <property type="molecule type" value="Genomic_DNA"/>
</dbReference>
<proteinExistence type="inferred from homology"/>
<dbReference type="Pfam" id="PF01490">
    <property type="entry name" value="Aa_trans"/>
    <property type="match status" value="1"/>
</dbReference>
<dbReference type="OrthoDB" id="438545at2759"/>
<evidence type="ECO:0000256" key="10">
    <source>
        <dbReference type="SAM" id="Phobius"/>
    </source>
</evidence>
<gene>
    <name evidence="12" type="ORF">M153_47850002</name>
</gene>
<evidence type="ECO:0000256" key="9">
    <source>
        <dbReference type="SAM" id="MobiDB-lite"/>
    </source>
</evidence>
<dbReference type="GO" id="GO:0005302">
    <property type="term" value="F:L-tyrosine transmembrane transporter activity"/>
    <property type="evidence" value="ECO:0007669"/>
    <property type="project" value="TreeGrafter"/>
</dbReference>
<dbReference type="GO" id="GO:0005313">
    <property type="term" value="F:L-glutamate transmembrane transporter activity"/>
    <property type="evidence" value="ECO:0007669"/>
    <property type="project" value="TreeGrafter"/>
</dbReference>
<dbReference type="GO" id="GO:0005290">
    <property type="term" value="F:L-histidine transmembrane transporter activity"/>
    <property type="evidence" value="ECO:0007669"/>
    <property type="project" value="TreeGrafter"/>
</dbReference>
<evidence type="ECO:0000256" key="3">
    <source>
        <dbReference type="ARBA" id="ARBA00022448"/>
    </source>
</evidence>
<dbReference type="PANTHER" id="PTHR22950">
    <property type="entry name" value="AMINO ACID TRANSPORTER"/>
    <property type="match status" value="1"/>
</dbReference>
<dbReference type="GO" id="GO:0005774">
    <property type="term" value="C:vacuolar membrane"/>
    <property type="evidence" value="ECO:0007669"/>
    <property type="project" value="UniProtKB-SubCell"/>
</dbReference>
<evidence type="ECO:0000256" key="2">
    <source>
        <dbReference type="ARBA" id="ARBA00008066"/>
    </source>
</evidence>
<keyword evidence="8 10" id="KW-0472">Membrane</keyword>
<feature type="transmembrane region" description="Helical" evidence="10">
    <location>
        <begin position="297"/>
        <end position="321"/>
    </location>
</feature>
<comment type="caution">
    <text evidence="12">The sequence shown here is derived from an EMBL/GenBank/DDBJ whole genome shotgun (WGS) entry which is preliminary data.</text>
</comment>
<organism evidence="12 13">
    <name type="scientific">Pseudoloma neurophilia</name>
    <dbReference type="NCBI Taxonomy" id="146866"/>
    <lineage>
        <taxon>Eukaryota</taxon>
        <taxon>Fungi</taxon>
        <taxon>Fungi incertae sedis</taxon>
        <taxon>Microsporidia</taxon>
        <taxon>Pseudoloma</taxon>
    </lineage>
</organism>
<keyword evidence="4" id="KW-0926">Vacuole</keyword>
<comment type="subcellular location">
    <subcellularLocation>
        <location evidence="1">Vacuole membrane</location>
        <topology evidence="1">Multi-pass membrane protein</topology>
    </subcellularLocation>
</comment>
<name>A0A0R0LSV6_9MICR</name>
<feature type="compositionally biased region" description="Basic and acidic residues" evidence="9">
    <location>
        <begin position="234"/>
        <end position="247"/>
    </location>
</feature>
<dbReference type="GO" id="GO:0015189">
    <property type="term" value="F:L-lysine transmembrane transporter activity"/>
    <property type="evidence" value="ECO:0007669"/>
    <property type="project" value="TreeGrafter"/>
</dbReference>
<reference evidence="12 13" key="1">
    <citation type="submission" date="2015-07" db="EMBL/GenBank/DDBJ databases">
        <title>The genome of Pseudoloma neurophilia, a relevant intracellular parasite of the zebrafish.</title>
        <authorList>
            <person name="Ndikumana S."/>
            <person name="Pelin A."/>
            <person name="Sanders J."/>
            <person name="Corradi N."/>
        </authorList>
    </citation>
    <scope>NUCLEOTIDE SEQUENCE [LARGE SCALE GENOMIC DNA]</scope>
    <source>
        <strain evidence="12 13">MK1</strain>
    </source>
</reference>
<feature type="compositionally biased region" description="Polar residues" evidence="9">
    <location>
        <begin position="218"/>
        <end position="233"/>
    </location>
</feature>
<evidence type="ECO:0000256" key="6">
    <source>
        <dbReference type="ARBA" id="ARBA00022970"/>
    </source>
</evidence>
<feature type="region of interest" description="Disordered" evidence="9">
    <location>
        <begin position="146"/>
        <end position="247"/>
    </location>
</feature>
<comment type="similarity">
    <text evidence="2">Belongs to the amino acid/polyamine transporter 2 family.</text>
</comment>
<evidence type="ECO:0000259" key="11">
    <source>
        <dbReference type="Pfam" id="PF01490"/>
    </source>
</evidence>
<evidence type="ECO:0000256" key="7">
    <source>
        <dbReference type="ARBA" id="ARBA00022989"/>
    </source>
</evidence>
<evidence type="ECO:0000256" key="4">
    <source>
        <dbReference type="ARBA" id="ARBA00022554"/>
    </source>
</evidence>
<feature type="transmembrane region" description="Helical" evidence="10">
    <location>
        <begin position="64"/>
        <end position="86"/>
    </location>
</feature>
<evidence type="ECO:0000256" key="8">
    <source>
        <dbReference type="ARBA" id="ARBA00023136"/>
    </source>
</evidence>
<dbReference type="PANTHER" id="PTHR22950:SF678">
    <property type="entry name" value="VACUOLAR AMINO ACID TRANSPORTER 5-RELATED"/>
    <property type="match status" value="1"/>
</dbReference>
<dbReference type="Proteomes" id="UP000051530">
    <property type="component" value="Unassembled WGS sequence"/>
</dbReference>
<keyword evidence="7 10" id="KW-1133">Transmembrane helix</keyword>
<dbReference type="GO" id="GO:0061459">
    <property type="term" value="F:L-arginine transmembrane transporter activity"/>
    <property type="evidence" value="ECO:0007669"/>
    <property type="project" value="TreeGrafter"/>
</dbReference>
<keyword evidence="13" id="KW-1185">Reference proteome</keyword>
<feature type="transmembrane region" description="Helical" evidence="10">
    <location>
        <begin position="271"/>
        <end position="291"/>
    </location>
</feature>
<accession>A0A0R0LSV6</accession>
<feature type="compositionally biased region" description="Polar residues" evidence="9">
    <location>
        <begin position="146"/>
        <end position="200"/>
    </location>
</feature>
<feature type="non-terminal residue" evidence="12">
    <location>
        <position position="1"/>
    </location>
</feature>
<dbReference type="AlphaFoldDB" id="A0A0R0LSV6"/>
<evidence type="ECO:0000256" key="5">
    <source>
        <dbReference type="ARBA" id="ARBA00022692"/>
    </source>
</evidence>
<feature type="compositionally biased region" description="Basic and acidic residues" evidence="9">
    <location>
        <begin position="201"/>
        <end position="217"/>
    </location>
</feature>
<keyword evidence="5 10" id="KW-0812">Transmembrane</keyword>
<dbReference type="GO" id="GO:0015194">
    <property type="term" value="F:L-serine transmembrane transporter activity"/>
    <property type="evidence" value="ECO:0007669"/>
    <property type="project" value="TreeGrafter"/>
</dbReference>
<feature type="transmembrane region" description="Helical" evidence="10">
    <location>
        <begin position="328"/>
        <end position="353"/>
    </location>
</feature>
<protein>
    <submittedName>
        <fullName evidence="12">Amino Acid/Auxin Permease (AAAP) Family</fullName>
    </submittedName>
</protein>
<keyword evidence="3" id="KW-0813">Transport</keyword>